<feature type="binding site" evidence="9">
    <location>
        <position position="288"/>
    </location>
    <ligand>
        <name>substrate</name>
    </ligand>
</feature>
<keyword evidence="7" id="KW-0642">Proline metabolism</keyword>
<reference evidence="12 13" key="2">
    <citation type="submission" date="2020-08" db="EMBL/GenBank/DDBJ databases">
        <authorList>
            <person name="Partida-Martinez L."/>
            <person name="Huntemann M."/>
            <person name="Clum A."/>
            <person name="Wang J."/>
            <person name="Palaniappan K."/>
            <person name="Ritter S."/>
            <person name="Chen I.-M."/>
            <person name="Stamatis D."/>
            <person name="Reddy T."/>
            <person name="O'Malley R."/>
            <person name="Daum C."/>
            <person name="Shapiro N."/>
            <person name="Ivanova N."/>
            <person name="Kyrpides N."/>
            <person name="Woyke T."/>
        </authorList>
    </citation>
    <scope>NUCLEOTIDE SEQUENCE [LARGE SCALE GENOMIC DNA]</scope>
    <source>
        <strain evidence="12 13">AS2.23</strain>
    </source>
</reference>
<evidence type="ECO:0000256" key="8">
    <source>
        <dbReference type="ARBA" id="ARBA00048779"/>
    </source>
</evidence>
<evidence type="ECO:0000256" key="6">
    <source>
        <dbReference type="ARBA" id="ARBA00023002"/>
    </source>
</evidence>
<feature type="domain" description="Proline dehydrogenase" evidence="11">
    <location>
        <begin position="43"/>
        <end position="299"/>
    </location>
</feature>
<evidence type="ECO:0000313" key="12">
    <source>
        <dbReference type="EMBL" id="MBB2901408.1"/>
    </source>
</evidence>
<comment type="cofactor">
    <cofactor evidence="10">
        <name>FAD</name>
        <dbReference type="ChEBI" id="CHEBI:57692"/>
    </cofactor>
    <text evidence="10">Binds 1 FAD per subunit.</text>
</comment>
<feature type="binding site" evidence="9">
    <location>
        <position position="98"/>
    </location>
    <ligand>
        <name>substrate</name>
    </ligand>
</feature>
<feature type="binding site" evidence="10">
    <location>
        <begin position="227"/>
        <end position="228"/>
    </location>
    <ligand>
        <name>FAD</name>
        <dbReference type="ChEBI" id="CHEBI:57692"/>
    </ligand>
</feature>
<protein>
    <recommendedName>
        <fullName evidence="2">proline dehydrogenase</fullName>
        <ecNumber evidence="2">1.5.5.2</ecNumber>
    </recommendedName>
</protein>
<dbReference type="PIRSF" id="PIRSF000196">
    <property type="entry name" value="Pro_dehydrog"/>
    <property type="match status" value="1"/>
</dbReference>
<reference evidence="12 13" key="1">
    <citation type="submission" date="2020-08" db="EMBL/GenBank/DDBJ databases">
        <title>The Agave Microbiome: Exploring the role of microbial communities in plant adaptations to desert environments.</title>
        <authorList>
            <person name="Partida-Martinez L.P."/>
        </authorList>
    </citation>
    <scope>NUCLEOTIDE SEQUENCE [LARGE SCALE GENOMIC DNA]</scope>
    <source>
        <strain evidence="12 13">AS2.23</strain>
    </source>
</reference>
<dbReference type="InterPro" id="IPR002872">
    <property type="entry name" value="Proline_DH_dom"/>
</dbReference>
<gene>
    <name evidence="12" type="ORF">FHR75_002196</name>
</gene>
<dbReference type="SUPFAM" id="SSF51730">
    <property type="entry name" value="FAD-linked oxidoreductase"/>
    <property type="match status" value="1"/>
</dbReference>
<dbReference type="PANTHER" id="PTHR13914">
    <property type="entry name" value="PROLINE OXIDASE"/>
    <property type="match status" value="1"/>
</dbReference>
<evidence type="ECO:0000256" key="4">
    <source>
        <dbReference type="ARBA" id="ARBA00022741"/>
    </source>
</evidence>
<evidence type="ECO:0000256" key="9">
    <source>
        <dbReference type="PIRSR" id="PIRSR000196-1"/>
    </source>
</evidence>
<feature type="binding site" evidence="9">
    <location>
        <position position="287"/>
    </location>
    <ligand>
        <name>substrate</name>
    </ligand>
</feature>
<feature type="binding site" evidence="10">
    <location>
        <begin position="188"/>
        <end position="190"/>
    </location>
    <ligand>
        <name>FAD</name>
        <dbReference type="ChEBI" id="CHEBI:57692"/>
    </ligand>
</feature>
<dbReference type="UniPathway" id="UPA00261">
    <property type="reaction ID" value="UER00373"/>
</dbReference>
<dbReference type="InterPro" id="IPR029041">
    <property type="entry name" value="FAD-linked_oxidoreductase-like"/>
</dbReference>
<feature type="binding site" evidence="10">
    <location>
        <position position="202"/>
    </location>
    <ligand>
        <name>FAD</name>
        <dbReference type="ChEBI" id="CHEBI:57692"/>
    </ligand>
</feature>
<dbReference type="PANTHER" id="PTHR13914:SF0">
    <property type="entry name" value="PROLINE DEHYDROGENASE 1, MITOCHONDRIAL"/>
    <property type="match status" value="1"/>
</dbReference>
<keyword evidence="5 10" id="KW-0274">FAD</keyword>
<evidence type="ECO:0000256" key="5">
    <source>
        <dbReference type="ARBA" id="ARBA00022827"/>
    </source>
</evidence>
<dbReference type="EMBL" id="JACHVY010000001">
    <property type="protein sequence ID" value="MBB2901408.1"/>
    <property type="molecule type" value="Genomic_DNA"/>
</dbReference>
<evidence type="ECO:0000256" key="7">
    <source>
        <dbReference type="ARBA" id="ARBA00023062"/>
    </source>
</evidence>
<evidence type="ECO:0000256" key="3">
    <source>
        <dbReference type="ARBA" id="ARBA00022630"/>
    </source>
</evidence>
<feature type="binding site" evidence="10">
    <location>
        <position position="136"/>
    </location>
    <ligand>
        <name>FAD</name>
        <dbReference type="ChEBI" id="CHEBI:57692"/>
    </ligand>
</feature>
<keyword evidence="6 12" id="KW-0560">Oxidoreductase</keyword>
<accession>A0A7W4TMR9</accession>
<proteinExistence type="predicted"/>
<dbReference type="Pfam" id="PF01619">
    <property type="entry name" value="Pro_dh"/>
    <property type="match status" value="1"/>
</dbReference>
<sequence>MFGQLLLGVAGNRGVRSLVTGSSLSRPVVARFVAGDDVDAATAAVRTLTGDGIAVTLDRLGEDVTEEAQADETVAGYRDLVERLAAEGLAAGNEISIKLSALGQGLGRSGPQRATERAHDLVAHAREHGVDVTVDMEDHTRVDDTLTTVAALRADFPRTGCVLQAMLRRTEGDARDLAVAGSRVRLVKGAYNEPPEVAYPAKADVDKAYVRCLRTLLDGGAYPMIATHDLRIVNLAEELLRGRDAGTAEFQMLYGIRAPEQQRLARAGHVVRVYVPYGTDWYGYFSRRLAERPANLAFFARSLVAG</sequence>
<evidence type="ECO:0000256" key="2">
    <source>
        <dbReference type="ARBA" id="ARBA00012695"/>
    </source>
</evidence>
<dbReference type="GO" id="GO:0010133">
    <property type="term" value="P:L-proline catabolic process to L-glutamate"/>
    <property type="evidence" value="ECO:0007669"/>
    <property type="project" value="UniProtKB-UniPathway"/>
</dbReference>
<dbReference type="InterPro" id="IPR008219">
    <property type="entry name" value="PRODH_bac_arc"/>
</dbReference>
<comment type="catalytic activity">
    <reaction evidence="8">
        <text>L-proline + a quinone = (S)-1-pyrroline-5-carboxylate + a quinol + H(+)</text>
        <dbReference type="Rhea" id="RHEA:23784"/>
        <dbReference type="ChEBI" id="CHEBI:15378"/>
        <dbReference type="ChEBI" id="CHEBI:17388"/>
        <dbReference type="ChEBI" id="CHEBI:24646"/>
        <dbReference type="ChEBI" id="CHEBI:60039"/>
        <dbReference type="ChEBI" id="CHEBI:132124"/>
        <dbReference type="EC" id="1.5.5.2"/>
    </reaction>
</comment>
<evidence type="ECO:0000259" key="11">
    <source>
        <dbReference type="Pfam" id="PF01619"/>
    </source>
</evidence>
<evidence type="ECO:0000256" key="1">
    <source>
        <dbReference type="ARBA" id="ARBA00004739"/>
    </source>
</evidence>
<dbReference type="RefSeq" id="WP_183391333.1">
    <property type="nucleotide sequence ID" value="NZ_JACHVY010000001.1"/>
</dbReference>
<comment type="pathway">
    <text evidence="1">Amino-acid degradation; L-proline degradation into L-glutamate; L-glutamate from L-proline: step 1/2.</text>
</comment>
<dbReference type="GO" id="GO:0000166">
    <property type="term" value="F:nucleotide binding"/>
    <property type="evidence" value="ECO:0007669"/>
    <property type="project" value="UniProtKB-KW"/>
</dbReference>
<dbReference type="GO" id="GO:0004657">
    <property type="term" value="F:proline dehydrogenase activity"/>
    <property type="evidence" value="ECO:0007669"/>
    <property type="project" value="UniProtKB-EC"/>
</dbReference>
<dbReference type="Gene3D" id="3.20.20.220">
    <property type="match status" value="1"/>
</dbReference>
<evidence type="ECO:0000256" key="10">
    <source>
        <dbReference type="PIRSR" id="PIRSR000196-2"/>
    </source>
</evidence>
<dbReference type="Proteomes" id="UP000533269">
    <property type="component" value="Unassembled WGS sequence"/>
</dbReference>
<keyword evidence="3" id="KW-0285">Flavoprotein</keyword>
<evidence type="ECO:0000313" key="13">
    <source>
        <dbReference type="Proteomes" id="UP000533269"/>
    </source>
</evidence>
<dbReference type="InterPro" id="IPR015659">
    <property type="entry name" value="Proline_oxidase"/>
</dbReference>
<organism evidence="12 13">
    <name type="scientific">Kineococcus radiotolerans</name>
    <dbReference type="NCBI Taxonomy" id="131568"/>
    <lineage>
        <taxon>Bacteria</taxon>
        <taxon>Bacillati</taxon>
        <taxon>Actinomycetota</taxon>
        <taxon>Actinomycetes</taxon>
        <taxon>Kineosporiales</taxon>
        <taxon>Kineosporiaceae</taxon>
        <taxon>Kineococcus</taxon>
    </lineage>
</organism>
<dbReference type="EC" id="1.5.5.2" evidence="2"/>
<comment type="caution">
    <text evidence="12">The sequence shown here is derived from an EMBL/GenBank/DDBJ whole genome shotgun (WGS) entry which is preliminary data.</text>
</comment>
<name>A0A7W4TMR9_KINRA</name>
<dbReference type="AlphaFoldDB" id="A0A7W4TMR9"/>
<feature type="binding site" evidence="10">
    <location>
        <position position="164"/>
    </location>
    <ligand>
        <name>FAD</name>
        <dbReference type="ChEBI" id="CHEBI:57692"/>
    </ligand>
</feature>
<keyword evidence="4 10" id="KW-0547">Nucleotide-binding</keyword>